<dbReference type="PANTHER" id="PTHR11741:SF0">
    <property type="entry name" value="ELONGATION FACTOR TS, MITOCHONDRIAL"/>
    <property type="match status" value="1"/>
</dbReference>
<dbReference type="HAMAP" id="MF_00050">
    <property type="entry name" value="EF_Ts"/>
    <property type="match status" value="1"/>
</dbReference>
<dbReference type="AlphaFoldDB" id="A0A1G2DW24"/>
<gene>
    <name evidence="5 7" type="primary">tsf</name>
    <name evidence="7" type="ORF">A2494_00025</name>
</gene>
<dbReference type="Gene3D" id="1.10.8.10">
    <property type="entry name" value="DNA helicase RuvA subunit, C-terminal domain"/>
    <property type="match status" value="1"/>
</dbReference>
<protein>
    <recommendedName>
        <fullName evidence="2 5">Elongation factor Ts</fullName>
        <shortName evidence="5">EF-Ts</shortName>
    </recommendedName>
</protein>
<dbReference type="PANTHER" id="PTHR11741">
    <property type="entry name" value="ELONGATION FACTOR TS"/>
    <property type="match status" value="1"/>
</dbReference>
<evidence type="ECO:0000256" key="1">
    <source>
        <dbReference type="ARBA" id="ARBA00005532"/>
    </source>
</evidence>
<comment type="subcellular location">
    <subcellularLocation>
        <location evidence="5">Cytoplasm</location>
    </subcellularLocation>
</comment>
<comment type="function">
    <text evidence="5">Associates with the EF-Tu.GDP complex and induces the exchange of GDP to GTP. It remains bound to the aminoacyl-tRNA.EF-Tu.GTP complex up to the GTP hydrolysis stage on the ribosome.</text>
</comment>
<keyword evidence="4 5" id="KW-0648">Protein biosynthesis</keyword>
<accession>A0A1G2DW24</accession>
<dbReference type="InterPro" id="IPR001816">
    <property type="entry name" value="Transl_elong_EFTs/EF1B"/>
</dbReference>
<dbReference type="InterPro" id="IPR036402">
    <property type="entry name" value="EF-Ts_dimer_sf"/>
</dbReference>
<evidence type="ECO:0000313" key="7">
    <source>
        <dbReference type="EMBL" id="OGZ17080.1"/>
    </source>
</evidence>
<dbReference type="Pfam" id="PF00889">
    <property type="entry name" value="EF_TS"/>
    <property type="match status" value="1"/>
</dbReference>
<proteinExistence type="inferred from homology"/>
<name>A0A1G2DW24_9BACT</name>
<dbReference type="CDD" id="cd14275">
    <property type="entry name" value="UBA_EF-Ts"/>
    <property type="match status" value="1"/>
</dbReference>
<dbReference type="SUPFAM" id="SSF54713">
    <property type="entry name" value="Elongation factor Ts (EF-Ts), dimerisation domain"/>
    <property type="match status" value="1"/>
</dbReference>
<dbReference type="GO" id="GO:0005737">
    <property type="term" value="C:cytoplasm"/>
    <property type="evidence" value="ECO:0007669"/>
    <property type="project" value="UniProtKB-SubCell"/>
</dbReference>
<dbReference type="SUPFAM" id="SSF46934">
    <property type="entry name" value="UBA-like"/>
    <property type="match status" value="1"/>
</dbReference>
<evidence type="ECO:0000256" key="4">
    <source>
        <dbReference type="ARBA" id="ARBA00022917"/>
    </source>
</evidence>
<comment type="caution">
    <text evidence="7">The sequence shown here is derived from an EMBL/GenBank/DDBJ whole genome shotgun (WGS) entry which is preliminary data.</text>
</comment>
<organism evidence="7 8">
    <name type="scientific">Candidatus Lloydbacteria bacterium RIFOXYC12_FULL_46_25</name>
    <dbReference type="NCBI Taxonomy" id="1798670"/>
    <lineage>
        <taxon>Bacteria</taxon>
        <taxon>Candidatus Lloydiibacteriota</taxon>
    </lineage>
</organism>
<feature type="region of interest" description="Involved in Mg(2+) ion dislocation from EF-Tu" evidence="5">
    <location>
        <begin position="81"/>
        <end position="84"/>
    </location>
</feature>
<dbReference type="EMBL" id="MHLU01000150">
    <property type="protein sequence ID" value="OGZ17080.1"/>
    <property type="molecule type" value="Genomic_DNA"/>
</dbReference>
<keyword evidence="3 5" id="KW-0251">Elongation factor</keyword>
<dbReference type="InterPro" id="IPR014039">
    <property type="entry name" value="Transl_elong_EFTs/EF1B_dimer"/>
</dbReference>
<sequence>MNISMDQIKELRDETGVAVMQCKKALEDAGGDMDKARMALRKKSGEIAAKKGDRTLAAGVVAAYIHGNNSVGAMVELACETDFVAKNEDFKQLAYEIAMHVAAVNPKYRVEEDITEEDKAKAVAFFEDEVAKMDKPEAIKEKALQGKLDTYFKEQVLVHQPFVKNPEVTVGDLIKSAVQKFGENTELVRYSRFSVGK</sequence>
<reference evidence="7 8" key="1">
    <citation type="journal article" date="2016" name="Nat. Commun.">
        <title>Thousands of microbial genomes shed light on interconnected biogeochemical processes in an aquifer system.</title>
        <authorList>
            <person name="Anantharaman K."/>
            <person name="Brown C.T."/>
            <person name="Hug L.A."/>
            <person name="Sharon I."/>
            <person name="Castelle C.J."/>
            <person name="Probst A.J."/>
            <person name="Thomas B.C."/>
            <person name="Singh A."/>
            <person name="Wilkins M.J."/>
            <person name="Karaoz U."/>
            <person name="Brodie E.L."/>
            <person name="Williams K.H."/>
            <person name="Hubbard S.S."/>
            <person name="Banfield J.F."/>
        </authorList>
    </citation>
    <scope>NUCLEOTIDE SEQUENCE [LARGE SCALE GENOMIC DNA]</scope>
</reference>
<dbReference type="FunFam" id="1.10.8.10:FF:000001">
    <property type="entry name" value="Elongation factor Ts"/>
    <property type="match status" value="1"/>
</dbReference>
<comment type="similarity">
    <text evidence="1 5">Belongs to the EF-Ts family.</text>
</comment>
<evidence type="ECO:0000256" key="3">
    <source>
        <dbReference type="ARBA" id="ARBA00022768"/>
    </source>
</evidence>
<dbReference type="Proteomes" id="UP000178106">
    <property type="component" value="Unassembled WGS sequence"/>
</dbReference>
<dbReference type="GO" id="GO:0003746">
    <property type="term" value="F:translation elongation factor activity"/>
    <property type="evidence" value="ECO:0007669"/>
    <property type="project" value="UniProtKB-UniRule"/>
</dbReference>
<dbReference type="InterPro" id="IPR009060">
    <property type="entry name" value="UBA-like_sf"/>
</dbReference>
<evidence type="ECO:0000256" key="2">
    <source>
        <dbReference type="ARBA" id="ARBA00016956"/>
    </source>
</evidence>
<evidence type="ECO:0000313" key="8">
    <source>
        <dbReference type="Proteomes" id="UP000178106"/>
    </source>
</evidence>
<dbReference type="Gene3D" id="1.10.286.20">
    <property type="match status" value="1"/>
</dbReference>
<feature type="domain" description="Translation elongation factor EFTs/EF1B dimerisation" evidence="6">
    <location>
        <begin position="32"/>
        <end position="197"/>
    </location>
</feature>
<evidence type="ECO:0000259" key="6">
    <source>
        <dbReference type="Pfam" id="PF00889"/>
    </source>
</evidence>
<dbReference type="Gene3D" id="3.30.479.20">
    <property type="entry name" value="Elongation factor Ts, dimerisation domain"/>
    <property type="match status" value="1"/>
</dbReference>
<evidence type="ECO:0000256" key="5">
    <source>
        <dbReference type="HAMAP-Rule" id="MF_00050"/>
    </source>
</evidence>
<keyword evidence="5" id="KW-0963">Cytoplasm</keyword>